<evidence type="ECO:0000313" key="3">
    <source>
        <dbReference type="Proteomes" id="UP000549394"/>
    </source>
</evidence>
<organism evidence="2 3">
    <name type="scientific">Dimorphilus gyrociliatus</name>
    <dbReference type="NCBI Taxonomy" id="2664684"/>
    <lineage>
        <taxon>Eukaryota</taxon>
        <taxon>Metazoa</taxon>
        <taxon>Spiralia</taxon>
        <taxon>Lophotrochozoa</taxon>
        <taxon>Annelida</taxon>
        <taxon>Polychaeta</taxon>
        <taxon>Polychaeta incertae sedis</taxon>
        <taxon>Dinophilidae</taxon>
        <taxon>Dimorphilus</taxon>
    </lineage>
</organism>
<feature type="compositionally biased region" description="Basic residues" evidence="1">
    <location>
        <begin position="1"/>
        <end position="18"/>
    </location>
</feature>
<reference evidence="2 3" key="1">
    <citation type="submission" date="2020-08" db="EMBL/GenBank/DDBJ databases">
        <authorList>
            <person name="Hejnol A."/>
        </authorList>
    </citation>
    <scope>NUCLEOTIDE SEQUENCE [LARGE SCALE GENOMIC DNA]</scope>
</reference>
<dbReference type="AlphaFoldDB" id="A0A7I8W0C9"/>
<comment type="caution">
    <text evidence="2">The sequence shown here is derived from an EMBL/GenBank/DDBJ whole genome shotgun (WGS) entry which is preliminary data.</text>
</comment>
<evidence type="ECO:0000313" key="2">
    <source>
        <dbReference type="EMBL" id="CAD5121972.1"/>
    </source>
</evidence>
<evidence type="ECO:0000256" key="1">
    <source>
        <dbReference type="SAM" id="MobiDB-lite"/>
    </source>
</evidence>
<feature type="compositionally biased region" description="Basic and acidic residues" evidence="1">
    <location>
        <begin position="52"/>
        <end position="89"/>
    </location>
</feature>
<dbReference type="EMBL" id="CAJFCJ010000015">
    <property type="protein sequence ID" value="CAD5121972.1"/>
    <property type="molecule type" value="Genomic_DNA"/>
</dbReference>
<name>A0A7I8W0C9_9ANNE</name>
<accession>A0A7I8W0C9</accession>
<feature type="compositionally biased region" description="Basic and acidic residues" evidence="1">
    <location>
        <begin position="19"/>
        <end position="34"/>
    </location>
</feature>
<feature type="compositionally biased region" description="Acidic residues" evidence="1">
    <location>
        <begin position="99"/>
        <end position="118"/>
    </location>
</feature>
<feature type="region of interest" description="Disordered" evidence="1">
    <location>
        <begin position="1"/>
        <end position="118"/>
    </location>
</feature>
<feature type="compositionally biased region" description="Basic residues" evidence="1">
    <location>
        <begin position="37"/>
        <end position="51"/>
    </location>
</feature>
<keyword evidence="3" id="KW-1185">Reference proteome</keyword>
<protein>
    <submittedName>
        <fullName evidence="2">DgyrCDS10428</fullName>
    </submittedName>
</protein>
<sequence>MRPDHHKKRKNYRYKKAHGIVDQKEESTDSKETTNNKSKKTKSNKKPKKPEKKPIEKVPENDKEKEKNDDDPKAEGDESEAEDFRKREICSNWSKYEEPSSEEVEDEEDEDDDYSDDDFDLQAMIDKGTKKFQVEENKSWVREMEEKDAEPLNLDDFNKEFFEEEADREFIERAKLDYESKEETTITKEEPDELDILLRATESTIKEADNNDIDDLLNTLAIKSEPSKLTAEHKHPTRNLINTNQQTMDDFLDSLDKVIDS</sequence>
<gene>
    <name evidence="2" type="ORF">DGYR_LOCUS9846</name>
</gene>
<dbReference type="Proteomes" id="UP000549394">
    <property type="component" value="Unassembled WGS sequence"/>
</dbReference>
<proteinExistence type="predicted"/>